<feature type="transmembrane region" description="Helical" evidence="2">
    <location>
        <begin position="328"/>
        <end position="352"/>
    </location>
</feature>
<keyword evidence="2" id="KW-0812">Transmembrane</keyword>
<feature type="non-terminal residue" evidence="4">
    <location>
        <position position="567"/>
    </location>
</feature>
<feature type="coiled-coil region" evidence="1">
    <location>
        <begin position="134"/>
        <end position="161"/>
    </location>
</feature>
<reference evidence="4 5" key="1">
    <citation type="journal article" date="2019" name="Sci. Rep.">
        <title>Comparative genomics of chytrid fungi reveal insights into the obligate biotrophic and pathogenic lifestyle of Synchytrium endobioticum.</title>
        <authorList>
            <person name="van de Vossenberg B.T.L.H."/>
            <person name="Warris S."/>
            <person name="Nguyen H.D.T."/>
            <person name="van Gent-Pelzer M.P.E."/>
            <person name="Joly D.L."/>
            <person name="van de Geest H.C."/>
            <person name="Bonants P.J.M."/>
            <person name="Smith D.S."/>
            <person name="Levesque C.A."/>
            <person name="van der Lee T.A.J."/>
        </authorList>
    </citation>
    <scope>NUCLEOTIDE SEQUENCE [LARGE SCALE GENOMIC DNA]</scope>
    <source>
        <strain evidence="4 5">CBS 675.73</strain>
    </source>
</reference>
<dbReference type="PANTHER" id="PTHR35152">
    <property type="entry name" value="DOMAIN SIGNALLING PROTEIN, PUTATIVE (AFU_ORTHOLOGUE AFUA_5G11310)-RELATED"/>
    <property type="match status" value="1"/>
</dbReference>
<feature type="transmembrane region" description="Helical" evidence="2">
    <location>
        <begin position="294"/>
        <end position="316"/>
    </location>
</feature>
<feature type="transmembrane region" description="Helical" evidence="2">
    <location>
        <begin position="23"/>
        <end position="43"/>
    </location>
</feature>
<evidence type="ECO:0000256" key="2">
    <source>
        <dbReference type="SAM" id="Phobius"/>
    </source>
</evidence>
<feature type="transmembrane region" description="Helical" evidence="2">
    <location>
        <begin position="55"/>
        <end position="82"/>
    </location>
</feature>
<dbReference type="PANTHER" id="PTHR35152:SF1">
    <property type="entry name" value="DOMAIN SIGNALLING PROTEIN, PUTATIVE (AFU_ORTHOLOGUE AFUA_5G11310)-RELATED"/>
    <property type="match status" value="1"/>
</dbReference>
<keyword evidence="1" id="KW-0175">Coiled coil</keyword>
<feature type="domain" description="MHYT" evidence="3">
    <location>
        <begin position="71"/>
        <end position="125"/>
    </location>
</feature>
<keyword evidence="5" id="KW-1185">Reference proteome</keyword>
<keyword evidence="2" id="KW-1133">Transmembrane helix</keyword>
<dbReference type="OrthoDB" id="2152597at2759"/>
<dbReference type="Pfam" id="PF03707">
    <property type="entry name" value="MHYT"/>
    <property type="match status" value="2"/>
</dbReference>
<feature type="domain" description="MHYT" evidence="3">
    <location>
        <begin position="271"/>
        <end position="316"/>
    </location>
</feature>
<organism evidence="4 5">
    <name type="scientific">Chytriomyces confervae</name>
    <dbReference type="NCBI Taxonomy" id="246404"/>
    <lineage>
        <taxon>Eukaryota</taxon>
        <taxon>Fungi</taxon>
        <taxon>Fungi incertae sedis</taxon>
        <taxon>Chytridiomycota</taxon>
        <taxon>Chytridiomycota incertae sedis</taxon>
        <taxon>Chytridiomycetes</taxon>
        <taxon>Chytridiales</taxon>
        <taxon>Chytriomycetaceae</taxon>
        <taxon>Chytriomyces</taxon>
    </lineage>
</organism>
<gene>
    <name evidence="4" type="ORF">CcCBS67573_g10362</name>
</gene>
<dbReference type="InterPro" id="IPR005330">
    <property type="entry name" value="MHYT_dom"/>
</dbReference>
<protein>
    <recommendedName>
        <fullName evidence="3">MHYT domain-containing protein</fullName>
    </recommendedName>
</protein>
<evidence type="ECO:0000313" key="4">
    <source>
        <dbReference type="EMBL" id="TPX45539.1"/>
    </source>
</evidence>
<feature type="transmembrane region" description="Helical" evidence="2">
    <location>
        <begin position="102"/>
        <end position="120"/>
    </location>
</feature>
<keyword evidence="2" id="KW-0472">Membrane</keyword>
<proteinExistence type="predicted"/>
<comment type="caution">
    <text evidence="4">The sequence shown here is derived from an EMBL/GenBank/DDBJ whole genome shotgun (WGS) entry which is preliminary data.</text>
</comment>
<sequence length="567" mass="63930">MNVTAQDMLAGTTLIQVWRLENAFISCSISFLGTLSAFLFYELRGRSDPPISPMYSLFLLISSALSISFRAIFMMYFVGMTAVTLYLPTGDIVPMYFDPPRAFISAISCSLAVVWAFHFASRDEHWNGIIEERLKLAEKIYARFEAEKMKLKQKRKTTKRNTNVKKNVGFEVRSSSQSVIDDSMLCEHRSTPLHRQAISAAGPQGRVIDLRNHCNATRTPVVKTHVWMDPDATVVVVMPGKRRTKLHEQITILFDRPWRIIISGMFVAFTVLAMHYLGIHSIYMQVDYKFDMNIVLLSVLIALVAATAAMFILFRVIPYYRNDTVKVIGYLTIAFAVNGMHYAGMAGLQYTYAPNVSFSRDGRLDGLTFLRSIVCVEIVLKIVSETFIRRDMSNVILVLKGRLMAINGTVDILGNDNFANFVSKELRRVPLYDSIQSEVRLHILGRLVDVSRYRKGNAIVEEAEVVAFMMISGAFFRYDSLVWGPLVSGMDSLLEATVWFNEAQKGLTGHSQVWPLATQDSTTHVDDLAGSQSHSHLVSEPSMLELVAKQPFIKWTGLSDQHIDTID</sequence>
<evidence type="ECO:0000259" key="3">
    <source>
        <dbReference type="Pfam" id="PF03707"/>
    </source>
</evidence>
<dbReference type="Proteomes" id="UP000320333">
    <property type="component" value="Unassembled WGS sequence"/>
</dbReference>
<evidence type="ECO:0000313" key="5">
    <source>
        <dbReference type="Proteomes" id="UP000320333"/>
    </source>
</evidence>
<evidence type="ECO:0000256" key="1">
    <source>
        <dbReference type="SAM" id="Coils"/>
    </source>
</evidence>
<feature type="transmembrane region" description="Helical" evidence="2">
    <location>
        <begin position="260"/>
        <end position="282"/>
    </location>
</feature>
<accession>A0A507D218</accession>
<dbReference type="STRING" id="246404.A0A507D218"/>
<name>A0A507D218_9FUNG</name>
<dbReference type="AlphaFoldDB" id="A0A507D218"/>
<dbReference type="EMBL" id="QEAP01001416">
    <property type="protein sequence ID" value="TPX45539.1"/>
    <property type="molecule type" value="Genomic_DNA"/>
</dbReference>